<feature type="domain" description="Transglycosylase SLT" evidence="1">
    <location>
        <begin position="12"/>
        <end position="192"/>
    </location>
</feature>
<dbReference type="InterPro" id="IPR023346">
    <property type="entry name" value="Lysozyme-like_dom_sf"/>
</dbReference>
<evidence type="ECO:0000313" key="2">
    <source>
        <dbReference type="EMBL" id="VAX27919.1"/>
    </source>
</evidence>
<proteinExistence type="predicted"/>
<name>A0A3B1CCI4_9ZZZZ</name>
<dbReference type="InterPro" id="IPR045795">
    <property type="entry name" value="SLT_4"/>
</dbReference>
<gene>
    <name evidence="2" type="ORF">MNBD_NITROSPIRAE01-1473</name>
</gene>
<protein>
    <recommendedName>
        <fullName evidence="1">Transglycosylase SLT domain-containing protein</fullName>
    </recommendedName>
</protein>
<dbReference type="PROSITE" id="PS51257">
    <property type="entry name" value="PROKAR_LIPOPROTEIN"/>
    <property type="match status" value="1"/>
</dbReference>
<dbReference type="Pfam" id="PF19489">
    <property type="entry name" value="SLT_4"/>
    <property type="match status" value="1"/>
</dbReference>
<evidence type="ECO:0000259" key="1">
    <source>
        <dbReference type="Pfam" id="PF19489"/>
    </source>
</evidence>
<dbReference type="EMBL" id="UOGF01000034">
    <property type="protein sequence ID" value="VAX27919.1"/>
    <property type="molecule type" value="Genomic_DNA"/>
</dbReference>
<reference evidence="2" key="1">
    <citation type="submission" date="2018-06" db="EMBL/GenBank/DDBJ databases">
        <authorList>
            <person name="Zhirakovskaya E."/>
        </authorList>
    </citation>
    <scope>NUCLEOTIDE SEQUENCE</scope>
</reference>
<dbReference type="AlphaFoldDB" id="A0A3B1CCI4"/>
<dbReference type="Gene3D" id="1.10.530.10">
    <property type="match status" value="1"/>
</dbReference>
<sequence>MKSTQARIALFFTIILLFLSGCASYRPTQINNVCAIFRGETDWYEAARDANQKWGTPIWVMMAIMHQESRFIDDAQPPRPWFLFIPLPRRSSAYGYAQAQKPAWADYIEYSGNRGADRDDFDDAIDFVGWYTHVTQRRLGISKWDVYHQYLAYHEGRGGYARGTWKKKDWLKKVAKKVKNKSAVYNAQLKSCKAELDDAIDGLWFF</sequence>
<accession>A0A3B1CCI4</accession>
<dbReference type="SUPFAM" id="SSF53955">
    <property type="entry name" value="Lysozyme-like"/>
    <property type="match status" value="1"/>
</dbReference>
<organism evidence="2">
    <name type="scientific">hydrothermal vent metagenome</name>
    <dbReference type="NCBI Taxonomy" id="652676"/>
    <lineage>
        <taxon>unclassified sequences</taxon>
        <taxon>metagenomes</taxon>
        <taxon>ecological metagenomes</taxon>
    </lineage>
</organism>